<evidence type="ECO:0000313" key="2">
    <source>
        <dbReference type="EMBL" id="MFC5367059.1"/>
    </source>
</evidence>
<dbReference type="Proteomes" id="UP001596201">
    <property type="component" value="Unassembled WGS sequence"/>
</dbReference>
<comment type="caution">
    <text evidence="2">The sequence shown here is derived from an EMBL/GenBank/DDBJ whole genome shotgun (WGS) entry which is preliminary data.</text>
</comment>
<evidence type="ECO:0008006" key="4">
    <source>
        <dbReference type="Google" id="ProtNLM"/>
    </source>
</evidence>
<sequence length="72" mass="7671">MSITGVCQICESAEARHSCQQCGRAVCEDHYDREMAVCEVCATELRRGGGSESGGGPKGRGGHDVDDDDILR</sequence>
<proteinExistence type="predicted"/>
<dbReference type="RefSeq" id="WP_227231539.1">
    <property type="nucleotide sequence ID" value="NZ_JAJCVJ010000004.1"/>
</dbReference>
<feature type="compositionally biased region" description="Gly residues" evidence="1">
    <location>
        <begin position="50"/>
        <end position="59"/>
    </location>
</feature>
<evidence type="ECO:0000313" key="3">
    <source>
        <dbReference type="Proteomes" id="UP001596201"/>
    </source>
</evidence>
<dbReference type="SUPFAM" id="SSF57903">
    <property type="entry name" value="FYVE/PHD zinc finger"/>
    <property type="match status" value="1"/>
</dbReference>
<reference evidence="2 3" key="1">
    <citation type="journal article" date="2019" name="Int. J. Syst. Evol. Microbiol.">
        <title>The Global Catalogue of Microorganisms (GCM) 10K type strain sequencing project: providing services to taxonomists for standard genome sequencing and annotation.</title>
        <authorList>
            <consortium name="The Broad Institute Genomics Platform"/>
            <consortium name="The Broad Institute Genome Sequencing Center for Infectious Disease"/>
            <person name="Wu L."/>
            <person name="Ma J."/>
        </authorList>
    </citation>
    <scope>NUCLEOTIDE SEQUENCE [LARGE SCALE GENOMIC DNA]</scope>
    <source>
        <strain evidence="2 3">CGMCC 1.12237</strain>
    </source>
</reference>
<feature type="region of interest" description="Disordered" evidence="1">
    <location>
        <begin position="46"/>
        <end position="72"/>
    </location>
</feature>
<accession>A0ABD5RAS2</accession>
<dbReference type="InterPro" id="IPR011011">
    <property type="entry name" value="Znf_FYVE_PHD"/>
</dbReference>
<keyword evidence="3" id="KW-1185">Reference proteome</keyword>
<dbReference type="AlphaFoldDB" id="A0ABD5RAS2"/>
<name>A0ABD5RAS2_9EURY</name>
<organism evidence="2 3">
    <name type="scientific">Salinirubrum litoreum</name>
    <dbReference type="NCBI Taxonomy" id="1126234"/>
    <lineage>
        <taxon>Archaea</taxon>
        <taxon>Methanobacteriati</taxon>
        <taxon>Methanobacteriota</taxon>
        <taxon>Stenosarchaea group</taxon>
        <taxon>Halobacteria</taxon>
        <taxon>Halobacteriales</taxon>
        <taxon>Haloferacaceae</taxon>
        <taxon>Salinirubrum</taxon>
    </lineage>
</organism>
<dbReference type="EMBL" id="JBHSKX010000001">
    <property type="protein sequence ID" value="MFC5367059.1"/>
    <property type="molecule type" value="Genomic_DNA"/>
</dbReference>
<protein>
    <recommendedName>
        <fullName evidence="4">HIT zinc finger</fullName>
    </recommendedName>
</protein>
<evidence type="ECO:0000256" key="1">
    <source>
        <dbReference type="SAM" id="MobiDB-lite"/>
    </source>
</evidence>
<gene>
    <name evidence="2" type="ORF">ACFPJ5_08910</name>
</gene>